<dbReference type="EMBL" id="BMQL01000052">
    <property type="protein sequence ID" value="GGR31366.1"/>
    <property type="molecule type" value="Genomic_DNA"/>
</dbReference>
<keyword evidence="2" id="KW-1185">Reference proteome</keyword>
<dbReference type="AlphaFoldDB" id="A0A918CLK2"/>
<accession>A0A918CLK2</accession>
<reference evidence="1" key="2">
    <citation type="submission" date="2020-09" db="EMBL/GenBank/DDBJ databases">
        <authorList>
            <person name="Sun Q."/>
            <person name="Ohkuma M."/>
        </authorList>
    </citation>
    <scope>NUCLEOTIDE SEQUENCE</scope>
    <source>
        <strain evidence="1">JCM 31311</strain>
    </source>
</reference>
<reference evidence="1" key="1">
    <citation type="journal article" date="2014" name="Int. J. Syst. Evol. Microbiol.">
        <title>Complete genome sequence of Corynebacterium casei LMG S-19264T (=DSM 44701T), isolated from a smear-ripened cheese.</title>
        <authorList>
            <consortium name="US DOE Joint Genome Institute (JGI-PGF)"/>
            <person name="Walter F."/>
            <person name="Albersmeier A."/>
            <person name="Kalinowski J."/>
            <person name="Ruckert C."/>
        </authorList>
    </citation>
    <scope>NUCLEOTIDE SEQUENCE</scope>
    <source>
        <strain evidence="1">JCM 31311</strain>
    </source>
</reference>
<proteinExistence type="predicted"/>
<organism evidence="1 2">
    <name type="scientific">Deinococcus ruber</name>
    <dbReference type="NCBI Taxonomy" id="1848197"/>
    <lineage>
        <taxon>Bacteria</taxon>
        <taxon>Thermotogati</taxon>
        <taxon>Deinococcota</taxon>
        <taxon>Deinococci</taxon>
        <taxon>Deinococcales</taxon>
        <taxon>Deinococcaceae</taxon>
        <taxon>Deinococcus</taxon>
    </lineage>
</organism>
<dbReference type="RefSeq" id="WP_189093013.1">
    <property type="nucleotide sequence ID" value="NZ_BMQL01000052.1"/>
</dbReference>
<gene>
    <name evidence="1" type="ORF">GCM10008957_47580</name>
</gene>
<comment type="caution">
    <text evidence="1">The sequence shown here is derived from an EMBL/GenBank/DDBJ whole genome shotgun (WGS) entry which is preliminary data.</text>
</comment>
<sequence length="183" mass="20412">MPNDPNRSRYVAKSHAVTPKTHARQAQEYAEAVYQSLRQWSVYEVRDVIPKISYAAFREDFGEELISTLGAGGDPLPTRLRLPHADVNEVSAGQIISRMQASHSYDRQALGNLLDKLRSSARTPATLIRPEGGWERNAPYHATWAVAVLTLAVELRDPKAELFLPYCRRVMGRPDVANSAGKT</sequence>
<evidence type="ECO:0000313" key="2">
    <source>
        <dbReference type="Proteomes" id="UP000603865"/>
    </source>
</evidence>
<dbReference type="Proteomes" id="UP000603865">
    <property type="component" value="Unassembled WGS sequence"/>
</dbReference>
<evidence type="ECO:0000313" key="1">
    <source>
        <dbReference type="EMBL" id="GGR31366.1"/>
    </source>
</evidence>
<name>A0A918CLK2_9DEIO</name>
<protein>
    <submittedName>
        <fullName evidence="1">Uncharacterized protein</fullName>
    </submittedName>
</protein>